<dbReference type="GO" id="GO:0016788">
    <property type="term" value="F:hydrolase activity, acting on ester bonds"/>
    <property type="evidence" value="ECO:0007669"/>
    <property type="project" value="InterPro"/>
</dbReference>
<dbReference type="InterPro" id="IPR029058">
    <property type="entry name" value="AB_hydrolase_fold"/>
</dbReference>
<dbReference type="InterPro" id="IPR012908">
    <property type="entry name" value="PGAP1-ab_dom-like"/>
</dbReference>
<dbReference type="GO" id="GO:0015031">
    <property type="term" value="P:protein transport"/>
    <property type="evidence" value="ECO:0007669"/>
    <property type="project" value="UniProtKB-KW"/>
</dbReference>
<proteinExistence type="inferred from homology"/>
<feature type="region of interest" description="Disordered" evidence="2">
    <location>
        <begin position="83"/>
        <end position="138"/>
    </location>
</feature>
<comment type="caution">
    <text evidence="4">The sequence shown here is derived from an EMBL/GenBank/DDBJ whole genome shotgun (WGS) entry which is preliminary data.</text>
</comment>
<dbReference type="EMBL" id="MCFF01000001">
    <property type="protein sequence ID" value="ORZ28891.1"/>
    <property type="molecule type" value="Genomic_DNA"/>
</dbReference>
<dbReference type="RefSeq" id="XP_021886564.1">
    <property type="nucleotide sequence ID" value="XM_022022465.1"/>
</dbReference>
<feature type="compositionally biased region" description="Basic and acidic residues" evidence="2">
    <location>
        <begin position="115"/>
        <end position="138"/>
    </location>
</feature>
<evidence type="ECO:0000313" key="5">
    <source>
        <dbReference type="Proteomes" id="UP000193648"/>
    </source>
</evidence>
<dbReference type="InParanoid" id="A0A1Y2H4H5"/>
<evidence type="ECO:0000313" key="4">
    <source>
        <dbReference type="EMBL" id="ORZ28891.1"/>
    </source>
</evidence>
<evidence type="ECO:0000256" key="2">
    <source>
        <dbReference type="SAM" id="MobiDB-lite"/>
    </source>
</evidence>
<keyword evidence="1 4" id="KW-0378">Hydrolase</keyword>
<gene>
    <name evidence="4" type="ORF">BCR41DRAFT_344245</name>
</gene>
<dbReference type="GeneID" id="33564309"/>
<keyword evidence="1" id="KW-0472">Membrane</keyword>
<dbReference type="PANTHER" id="PTHR11440">
    <property type="entry name" value="LECITHIN-CHOLESTEROL ACYLTRANSFERASE-RELATED"/>
    <property type="match status" value="1"/>
</dbReference>
<protein>
    <recommendedName>
        <fullName evidence="1">GPI inositol-deacylase</fullName>
        <ecNumber evidence="1">3.1.-.-</ecNumber>
    </recommendedName>
</protein>
<comment type="function">
    <text evidence="1">Involved in inositol deacylation of GPI-anchored proteins which plays important roles in the quality control and ER-associated degradation of GPI-anchored proteins.</text>
</comment>
<dbReference type="AlphaFoldDB" id="A0A1Y2H4H5"/>
<keyword evidence="1" id="KW-0653">Protein transport</keyword>
<name>A0A1Y2H4H5_9FUNG</name>
<feature type="domain" description="GPI inositol-deacylase PGAP1-like alpha/beta" evidence="3">
    <location>
        <begin position="209"/>
        <end position="279"/>
    </location>
</feature>
<keyword evidence="1" id="KW-0813">Transport</keyword>
<evidence type="ECO:0000256" key="1">
    <source>
        <dbReference type="RuleBase" id="RU365011"/>
    </source>
</evidence>
<keyword evidence="5" id="KW-1185">Reference proteome</keyword>
<evidence type="ECO:0000259" key="3">
    <source>
        <dbReference type="Pfam" id="PF07819"/>
    </source>
</evidence>
<dbReference type="EC" id="3.1.-.-" evidence="1"/>
<organism evidence="4 5">
    <name type="scientific">Lobosporangium transversale</name>
    <dbReference type="NCBI Taxonomy" id="64571"/>
    <lineage>
        <taxon>Eukaryota</taxon>
        <taxon>Fungi</taxon>
        <taxon>Fungi incertae sedis</taxon>
        <taxon>Mucoromycota</taxon>
        <taxon>Mortierellomycotina</taxon>
        <taxon>Mortierellomycetes</taxon>
        <taxon>Mortierellales</taxon>
        <taxon>Mortierellaceae</taxon>
        <taxon>Lobosporangium</taxon>
    </lineage>
</organism>
<sequence length="440" mass="49190">MIARLSATVLSPSRRSVLCCNEYRTLSHFRRSGSGSGRSTFSQWIYNKNVVRHNASSPLSLSSPSPIPLPLLFQQVCFKSTESNASSQDPFGRKEAAKRRHEEKGSNNTGGSKITLDDGSKQDAKDDPRKQAVDEKKDAQQFQAARLPIVLCHGFFGFDTLGTNPGLSIDYWYGVREALTEIGCVVHTAKVPPFAAIEKRAAELTKYLERTVPQGSEVNMIGHSMGGLDCRYLISQLKSRHFKVKSLTTLGTPHRGSSFADYIMYDLVGRNRLEAFWTVLGAVGLERGAAENLTVEYLQNEFNPKTPDDPDVAYFSYGASFNPGLFSRFRFSWKVLMDREGPNDGLVSVQSAKWGKYIKTIPNADHMDLMNWVNALAWSRARFPWIVGGSSHDPEGRPKGAFETDNDDEEDKDQPSEEPPLFNAIELYLEISDMLYRHGL</sequence>
<comment type="similarity">
    <text evidence="1">Belongs to the GPI inositol-deacylase family.</text>
</comment>
<dbReference type="STRING" id="64571.A0A1Y2H4H5"/>
<dbReference type="GO" id="GO:0005789">
    <property type="term" value="C:endoplasmic reticulum membrane"/>
    <property type="evidence" value="ECO:0007669"/>
    <property type="project" value="UniProtKB-SubCell"/>
</dbReference>
<accession>A0A1Y2H4H5</accession>
<reference evidence="4 5" key="1">
    <citation type="submission" date="2016-07" db="EMBL/GenBank/DDBJ databases">
        <title>Pervasive Adenine N6-methylation of Active Genes in Fungi.</title>
        <authorList>
            <consortium name="DOE Joint Genome Institute"/>
            <person name="Mondo S.J."/>
            <person name="Dannebaum R.O."/>
            <person name="Kuo R.C."/>
            <person name="Labutti K."/>
            <person name="Haridas S."/>
            <person name="Kuo A."/>
            <person name="Salamov A."/>
            <person name="Ahrendt S.R."/>
            <person name="Lipzen A."/>
            <person name="Sullivan W."/>
            <person name="Andreopoulos W.B."/>
            <person name="Clum A."/>
            <person name="Lindquist E."/>
            <person name="Daum C."/>
            <person name="Ramamoorthy G.K."/>
            <person name="Gryganskyi A."/>
            <person name="Culley D."/>
            <person name="Magnuson J.K."/>
            <person name="James T.Y."/>
            <person name="O'Malley M.A."/>
            <person name="Stajich J.E."/>
            <person name="Spatafora J.W."/>
            <person name="Visel A."/>
            <person name="Grigoriev I.V."/>
        </authorList>
    </citation>
    <scope>NUCLEOTIDE SEQUENCE [LARGE SCALE GENOMIC DNA]</scope>
    <source>
        <strain evidence="4 5">NRRL 3116</strain>
    </source>
</reference>
<feature type="compositionally biased region" description="Basic and acidic residues" evidence="2">
    <location>
        <begin position="91"/>
        <end position="105"/>
    </location>
</feature>
<dbReference type="Gene3D" id="3.40.50.1820">
    <property type="entry name" value="alpha/beta hydrolase"/>
    <property type="match status" value="1"/>
</dbReference>
<feature type="region of interest" description="Disordered" evidence="2">
    <location>
        <begin position="389"/>
        <end position="420"/>
    </location>
</feature>
<comment type="subcellular location">
    <subcellularLocation>
        <location evidence="1">Endoplasmic reticulum membrane</location>
    </subcellularLocation>
</comment>
<dbReference type="OrthoDB" id="5592486at2759"/>
<keyword evidence="1" id="KW-0256">Endoplasmic reticulum</keyword>
<dbReference type="Proteomes" id="UP000193648">
    <property type="component" value="Unassembled WGS sequence"/>
</dbReference>
<dbReference type="Pfam" id="PF07819">
    <property type="entry name" value="PGAP1"/>
    <property type="match status" value="1"/>
</dbReference>
<feature type="compositionally biased region" description="Basic and acidic residues" evidence="2">
    <location>
        <begin position="392"/>
        <end position="402"/>
    </location>
</feature>
<dbReference type="SUPFAM" id="SSF53474">
    <property type="entry name" value="alpha/beta-Hydrolases"/>
    <property type="match status" value="1"/>
</dbReference>